<gene>
    <name evidence="2" type="ORF">ADK38_25485</name>
</gene>
<feature type="compositionally biased region" description="Basic and acidic residues" evidence="1">
    <location>
        <begin position="1"/>
        <end position="16"/>
    </location>
</feature>
<dbReference type="Proteomes" id="UP000037020">
    <property type="component" value="Unassembled WGS sequence"/>
</dbReference>
<keyword evidence="3" id="KW-1185">Reference proteome</keyword>
<feature type="non-terminal residue" evidence="2">
    <location>
        <position position="88"/>
    </location>
</feature>
<comment type="caution">
    <text evidence="2">The sequence shown here is derived from an EMBL/GenBank/DDBJ whole genome shotgun (WGS) entry which is preliminary data.</text>
</comment>
<dbReference type="EMBL" id="LGUT01002242">
    <property type="protein sequence ID" value="KOG87428.1"/>
    <property type="molecule type" value="Genomic_DNA"/>
</dbReference>
<proteinExistence type="predicted"/>
<feature type="non-terminal residue" evidence="2">
    <location>
        <position position="1"/>
    </location>
</feature>
<feature type="region of interest" description="Disordered" evidence="1">
    <location>
        <begin position="1"/>
        <end position="88"/>
    </location>
</feature>
<accession>A0ABR5J1Y2</accession>
<evidence type="ECO:0000313" key="3">
    <source>
        <dbReference type="Proteomes" id="UP000037020"/>
    </source>
</evidence>
<protein>
    <submittedName>
        <fullName evidence="2">Uncharacterized protein</fullName>
    </submittedName>
</protein>
<feature type="compositionally biased region" description="Basic and acidic residues" evidence="1">
    <location>
        <begin position="25"/>
        <end position="40"/>
    </location>
</feature>
<sequence length="88" mass="10021">RSQWEREFNDRLDELNAPHSSAPEGEGRAADGDGNREPRPVSDGMGQGIARFGMDRGMSPREARNWGDRYTEAQHDGSEARSQWEREF</sequence>
<organism evidence="2 3">
    <name type="scientific">Streptomyces varsoviensis</name>
    <dbReference type="NCBI Taxonomy" id="67373"/>
    <lineage>
        <taxon>Bacteria</taxon>
        <taxon>Bacillati</taxon>
        <taxon>Actinomycetota</taxon>
        <taxon>Actinomycetes</taxon>
        <taxon>Kitasatosporales</taxon>
        <taxon>Streptomycetaceae</taxon>
        <taxon>Streptomyces</taxon>
    </lineage>
</organism>
<evidence type="ECO:0000256" key="1">
    <source>
        <dbReference type="SAM" id="MobiDB-lite"/>
    </source>
</evidence>
<reference evidence="2 3" key="1">
    <citation type="submission" date="2015-07" db="EMBL/GenBank/DDBJ databases">
        <authorList>
            <person name="Ju K.-S."/>
            <person name="Doroghazi J.R."/>
            <person name="Metcalf W.W."/>
        </authorList>
    </citation>
    <scope>NUCLEOTIDE SEQUENCE [LARGE SCALE GENOMIC DNA]</scope>
    <source>
        <strain evidence="2 3">NRRL B-3589</strain>
    </source>
</reference>
<feature type="compositionally biased region" description="Basic and acidic residues" evidence="1">
    <location>
        <begin position="58"/>
        <end position="88"/>
    </location>
</feature>
<evidence type="ECO:0000313" key="2">
    <source>
        <dbReference type="EMBL" id="KOG87428.1"/>
    </source>
</evidence>
<name>A0ABR5J1Y2_9ACTN</name>